<dbReference type="AlphaFoldDB" id="A0A3P8VZR8"/>
<reference evidence="2" key="2">
    <citation type="submission" date="2025-05" db="UniProtKB">
        <authorList>
            <consortium name="Ensembl"/>
        </authorList>
    </citation>
    <scope>IDENTIFICATION</scope>
</reference>
<evidence type="ECO:0000256" key="1">
    <source>
        <dbReference type="SAM" id="MobiDB-lite"/>
    </source>
</evidence>
<dbReference type="GeneID" id="103381749"/>
<name>A0A3P8VZR8_CYNSE</name>
<dbReference type="SUPFAM" id="SSF47266">
    <property type="entry name" value="4-helical cytokines"/>
    <property type="match status" value="1"/>
</dbReference>
<accession>A0A3P8VZR8</accession>
<dbReference type="InterPro" id="IPR009079">
    <property type="entry name" value="4_helix_cytokine-like_core"/>
</dbReference>
<feature type="region of interest" description="Disordered" evidence="1">
    <location>
        <begin position="1"/>
        <end position="21"/>
    </location>
</feature>
<dbReference type="InterPro" id="IPR040117">
    <property type="entry name" value="GCSF/MGF"/>
</dbReference>
<dbReference type="GO" id="GO:0005125">
    <property type="term" value="F:cytokine activity"/>
    <property type="evidence" value="ECO:0007669"/>
    <property type="project" value="InterPro"/>
</dbReference>
<dbReference type="Ensembl" id="ENSCSET00000020054.1">
    <property type="protein sequence ID" value="ENSCSEP00000019812.1"/>
    <property type="gene ID" value="ENSCSEG00000012647.1"/>
</dbReference>
<evidence type="ECO:0000313" key="2">
    <source>
        <dbReference type="Ensembl" id="ENSCSEP00000019812.1"/>
    </source>
</evidence>
<dbReference type="Proteomes" id="UP000265120">
    <property type="component" value="Chromosome 8"/>
</dbReference>
<dbReference type="RefSeq" id="XP_016889454.1">
    <property type="nucleotide sequence ID" value="XM_017033965.2"/>
</dbReference>
<dbReference type="Ensembl" id="ENSCSET00000020058.1">
    <property type="protein sequence ID" value="ENSCSEP00000019817.1"/>
    <property type="gene ID" value="ENSCSEG00000012647.1"/>
</dbReference>
<organism evidence="2 3">
    <name type="scientific">Cynoglossus semilaevis</name>
    <name type="common">Tongue sole</name>
    <dbReference type="NCBI Taxonomy" id="244447"/>
    <lineage>
        <taxon>Eukaryota</taxon>
        <taxon>Metazoa</taxon>
        <taxon>Chordata</taxon>
        <taxon>Craniata</taxon>
        <taxon>Vertebrata</taxon>
        <taxon>Euteleostomi</taxon>
        <taxon>Actinopterygii</taxon>
        <taxon>Neopterygii</taxon>
        <taxon>Teleostei</taxon>
        <taxon>Neoteleostei</taxon>
        <taxon>Acanthomorphata</taxon>
        <taxon>Carangaria</taxon>
        <taxon>Pleuronectiformes</taxon>
        <taxon>Pleuronectoidei</taxon>
        <taxon>Cynoglossidae</taxon>
        <taxon>Cynoglossinae</taxon>
        <taxon>Cynoglossus</taxon>
    </lineage>
</organism>
<proteinExistence type="predicted"/>
<reference evidence="2 3" key="1">
    <citation type="journal article" date="2014" name="Nat. Genet.">
        <title>Whole-genome sequence of a flatfish provides insights into ZW sex chromosome evolution and adaptation to a benthic lifestyle.</title>
        <authorList>
            <person name="Chen S."/>
            <person name="Zhang G."/>
            <person name="Shao C."/>
            <person name="Huang Q."/>
            <person name="Liu G."/>
            <person name="Zhang P."/>
            <person name="Song W."/>
            <person name="An N."/>
            <person name="Chalopin D."/>
            <person name="Volff J.N."/>
            <person name="Hong Y."/>
            <person name="Li Q."/>
            <person name="Sha Z."/>
            <person name="Zhou H."/>
            <person name="Xie M."/>
            <person name="Yu Q."/>
            <person name="Liu Y."/>
            <person name="Xiang H."/>
            <person name="Wang N."/>
            <person name="Wu K."/>
            <person name="Yang C."/>
            <person name="Zhou Q."/>
            <person name="Liao X."/>
            <person name="Yang L."/>
            <person name="Hu Q."/>
            <person name="Zhang J."/>
            <person name="Meng L."/>
            <person name="Jin L."/>
            <person name="Tian Y."/>
            <person name="Lian J."/>
            <person name="Yang J."/>
            <person name="Miao G."/>
            <person name="Liu S."/>
            <person name="Liang Z."/>
            <person name="Yan F."/>
            <person name="Li Y."/>
            <person name="Sun B."/>
            <person name="Zhang H."/>
            <person name="Zhang J."/>
            <person name="Zhu Y."/>
            <person name="Du M."/>
            <person name="Zhao Y."/>
            <person name="Schartl M."/>
            <person name="Tang Q."/>
            <person name="Wang J."/>
        </authorList>
    </citation>
    <scope>NUCLEOTIDE SEQUENCE</scope>
</reference>
<dbReference type="GO" id="GO:0045639">
    <property type="term" value="P:positive regulation of myeloid cell differentiation"/>
    <property type="evidence" value="ECO:0007669"/>
    <property type="project" value="InterPro"/>
</dbReference>
<dbReference type="OrthoDB" id="8841348at2759"/>
<evidence type="ECO:0000313" key="3">
    <source>
        <dbReference type="Proteomes" id="UP000265120"/>
    </source>
</evidence>
<dbReference type="PANTHER" id="PTHR10511:SF2">
    <property type="entry name" value="GRANULOCYTE COLONY-STIMULATING FACTOR"/>
    <property type="match status" value="1"/>
</dbReference>
<sequence>MASIGRSAPLQQQTPKSSALVEDPDFQELVERSRSLALKILQSIPDTHKSCIHSQNTLQLNSPDNLRFEFMANSIGIPPTPVVTPVSENFSLNTSLKNMSEGLHQFSALLSTISERLQNKNKVVELMSDIKDLTIQINKMQKMLHRDSVVQSTPAPVSLHIDGHYEVQLAAHLTLVKLQSFGQDIVRCLRSLDCSEDENTES</sequence>
<dbReference type="OMA" id="DTHKSCI"/>
<keyword evidence="3" id="KW-1185">Reference proteome</keyword>
<protein>
    <submittedName>
        <fullName evidence="2">Uncharacterized LOC103381749</fullName>
    </submittedName>
</protein>
<dbReference type="PANTHER" id="PTHR10511">
    <property type="entry name" value="GRANULOCYTE COLONY-STIMULATING FACTOR"/>
    <property type="match status" value="1"/>
</dbReference>
<dbReference type="CTD" id="100270759"/>
<dbReference type="GeneTree" id="ENSGT00390000017328"/>
<dbReference type="Gene3D" id="1.20.1250.10">
    <property type="match status" value="1"/>
</dbReference>